<dbReference type="AlphaFoldDB" id="A0A1D1VY16"/>
<comment type="caution">
    <text evidence="2">The sequence shown here is derived from an EMBL/GenBank/DDBJ whole genome shotgun (WGS) entry which is preliminary data.</text>
</comment>
<evidence type="ECO:0000256" key="1">
    <source>
        <dbReference type="SAM" id="SignalP"/>
    </source>
</evidence>
<dbReference type="Proteomes" id="UP000186922">
    <property type="component" value="Unassembled WGS sequence"/>
</dbReference>
<proteinExistence type="predicted"/>
<feature type="chain" id="PRO_5008898974" evidence="1">
    <location>
        <begin position="25"/>
        <end position="73"/>
    </location>
</feature>
<dbReference type="EMBL" id="BDGG01000013">
    <property type="protein sequence ID" value="GAV06302.1"/>
    <property type="molecule type" value="Genomic_DNA"/>
</dbReference>
<evidence type="ECO:0000313" key="3">
    <source>
        <dbReference type="Proteomes" id="UP000186922"/>
    </source>
</evidence>
<accession>A0A1D1VY16</accession>
<sequence length="73" mass="7796">MAAKVGSFAVVCLFLSQYLLQLAGVNPLARQDGKYGQQTDRTICWNAVYGYKDEPATVPPTAATTELPSGSTN</sequence>
<organism evidence="2 3">
    <name type="scientific">Ramazzottius varieornatus</name>
    <name type="common">Water bear</name>
    <name type="synonym">Tardigrade</name>
    <dbReference type="NCBI Taxonomy" id="947166"/>
    <lineage>
        <taxon>Eukaryota</taxon>
        <taxon>Metazoa</taxon>
        <taxon>Ecdysozoa</taxon>
        <taxon>Tardigrada</taxon>
        <taxon>Eutardigrada</taxon>
        <taxon>Parachela</taxon>
        <taxon>Hypsibioidea</taxon>
        <taxon>Ramazzottiidae</taxon>
        <taxon>Ramazzottius</taxon>
    </lineage>
</organism>
<protein>
    <submittedName>
        <fullName evidence="2">Uncharacterized protein</fullName>
    </submittedName>
</protein>
<evidence type="ECO:0000313" key="2">
    <source>
        <dbReference type="EMBL" id="GAV06302.1"/>
    </source>
</evidence>
<keyword evidence="3" id="KW-1185">Reference proteome</keyword>
<keyword evidence="1" id="KW-0732">Signal</keyword>
<reference evidence="2 3" key="1">
    <citation type="journal article" date="2016" name="Nat. Commun.">
        <title>Extremotolerant tardigrade genome and improved radiotolerance of human cultured cells by tardigrade-unique protein.</title>
        <authorList>
            <person name="Hashimoto T."/>
            <person name="Horikawa D.D."/>
            <person name="Saito Y."/>
            <person name="Kuwahara H."/>
            <person name="Kozuka-Hata H."/>
            <person name="Shin-I T."/>
            <person name="Minakuchi Y."/>
            <person name="Ohishi K."/>
            <person name="Motoyama A."/>
            <person name="Aizu T."/>
            <person name="Enomoto A."/>
            <person name="Kondo K."/>
            <person name="Tanaka S."/>
            <person name="Hara Y."/>
            <person name="Koshikawa S."/>
            <person name="Sagara H."/>
            <person name="Miura T."/>
            <person name="Yokobori S."/>
            <person name="Miyagawa K."/>
            <person name="Suzuki Y."/>
            <person name="Kubo T."/>
            <person name="Oyama M."/>
            <person name="Kohara Y."/>
            <person name="Fujiyama A."/>
            <person name="Arakawa K."/>
            <person name="Katayama T."/>
            <person name="Toyoda A."/>
            <person name="Kunieda T."/>
        </authorList>
    </citation>
    <scope>NUCLEOTIDE SEQUENCE [LARGE SCALE GENOMIC DNA]</scope>
    <source>
        <strain evidence="2 3">YOKOZUNA-1</strain>
    </source>
</reference>
<gene>
    <name evidence="2" type="primary">RvY_16316-1</name>
    <name evidence="2" type="synonym">RvY_16316.1</name>
    <name evidence="2" type="ORF">RvY_16316</name>
</gene>
<feature type="signal peptide" evidence="1">
    <location>
        <begin position="1"/>
        <end position="24"/>
    </location>
</feature>
<name>A0A1D1VY16_RAMVA</name>